<accession>A0A068NIT2</accession>
<name>A0A068NIT2_FIMGI</name>
<dbReference type="GO" id="GO:0046872">
    <property type="term" value="F:metal ion binding"/>
    <property type="evidence" value="ECO:0007669"/>
    <property type="project" value="UniProtKB-KW"/>
</dbReference>
<dbReference type="Proteomes" id="UP000027982">
    <property type="component" value="Chromosome"/>
</dbReference>
<dbReference type="PANTHER" id="PTHR35889">
    <property type="entry name" value="CYCLOINULO-OLIGOSACCHARIDE FRUCTANOTRANSFERASE-RELATED"/>
    <property type="match status" value="1"/>
</dbReference>
<evidence type="ECO:0000259" key="5">
    <source>
        <dbReference type="PROSITE" id="PS51007"/>
    </source>
</evidence>
<evidence type="ECO:0000256" key="2">
    <source>
        <dbReference type="ARBA" id="ARBA00022723"/>
    </source>
</evidence>
<dbReference type="STRING" id="661478.OP10G_0014"/>
<dbReference type="AlphaFoldDB" id="A0A068NIT2"/>
<keyword evidence="2 4" id="KW-0479">Metal-binding</keyword>
<keyword evidence="3 4" id="KW-0408">Iron</keyword>
<protein>
    <recommendedName>
        <fullName evidence="5">Cytochrome c domain-containing protein</fullName>
    </recommendedName>
</protein>
<dbReference type="Pfam" id="PF07635">
    <property type="entry name" value="PSCyt1"/>
    <property type="match status" value="1"/>
</dbReference>
<organism evidence="6 7">
    <name type="scientific">Fimbriimonas ginsengisoli Gsoil 348</name>
    <dbReference type="NCBI Taxonomy" id="661478"/>
    <lineage>
        <taxon>Bacteria</taxon>
        <taxon>Bacillati</taxon>
        <taxon>Armatimonadota</taxon>
        <taxon>Fimbriimonadia</taxon>
        <taxon>Fimbriimonadales</taxon>
        <taxon>Fimbriimonadaceae</taxon>
        <taxon>Fimbriimonas</taxon>
    </lineage>
</organism>
<dbReference type="InterPro" id="IPR011429">
    <property type="entry name" value="Cyt_c_Planctomycete-type"/>
</dbReference>
<evidence type="ECO:0000313" key="7">
    <source>
        <dbReference type="Proteomes" id="UP000027982"/>
    </source>
</evidence>
<dbReference type="KEGG" id="fgi:OP10G_0014"/>
<feature type="domain" description="Cytochrome c" evidence="5">
    <location>
        <begin position="18"/>
        <end position="109"/>
    </location>
</feature>
<dbReference type="PROSITE" id="PS51007">
    <property type="entry name" value="CYTC"/>
    <property type="match status" value="1"/>
</dbReference>
<dbReference type="GO" id="GO:0009055">
    <property type="term" value="F:electron transfer activity"/>
    <property type="evidence" value="ECO:0007669"/>
    <property type="project" value="InterPro"/>
</dbReference>
<keyword evidence="1 4" id="KW-0349">Heme</keyword>
<evidence type="ECO:0000256" key="3">
    <source>
        <dbReference type="ARBA" id="ARBA00023004"/>
    </source>
</evidence>
<dbReference type="PANTHER" id="PTHR35889:SF3">
    <property type="entry name" value="F-BOX DOMAIN-CONTAINING PROTEIN"/>
    <property type="match status" value="1"/>
</dbReference>
<dbReference type="InterPro" id="IPR022655">
    <property type="entry name" value="DUF1553"/>
</dbReference>
<dbReference type="SUPFAM" id="SSF46626">
    <property type="entry name" value="Cytochrome c"/>
    <property type="match status" value="1"/>
</dbReference>
<dbReference type="EMBL" id="CP007139">
    <property type="protein sequence ID" value="AIE83382.1"/>
    <property type="molecule type" value="Genomic_DNA"/>
</dbReference>
<sequence>MGWVFSVGIFSGGLYGFTGAPAPKVTFADVAPIMKAHCVRCHAAGQAAGGLALDSVAGAVKAATPGKSDASVLMQRILGQGGKPQMPMGFTALSDREIGVIRAWIDQGCLAPAKSATSHWAYVKPVRPAVPKTKNGKWVRNPIDAFVLARLEKEKLLPSPEADRTTLIRRVTLDLTGLPPTPAEVDAFIADHSANAYEKVVDRLLASPHYGERMALPWLDAARYADSNGFQMDGDTYQYVWRDWVVRAMNANMPFDEFTTEQIAGDLLPDAVESTQKGRDKIVATGFNRNHMLNGEGGAIPEEQRNVGLFDRVDATCTTWLGLTMACARCHDHKYDPLTQRDYYGMMAFFNNVPESGVPDGGVPYSIAKPWIYAGTQEQMDRMAAMESQSAAAAPAVKQMEDSPETKAAQIAWEEAADPKLPKEISDILRIERSKRNPDQAGKVRGYFLDHALPAASADLRKRFQAMQKELGDLRGSIPRVMVMSDRQPRETHIFSRGNYDAPLDKVTACTPATLPAMPAATPRNRLGLARWMVSPENPLTARVQVNRYWQLFFGKGLVKTPENFGVQGEAPTHPELLDWLAVEFQASGWNVKRLQRMIVTSATYRQSSKATLASRKRDPENRFLGRGARFRLPAMLLRDEALAASGLIDLTIGGKPVYPYQPKGIWDGLAITDERDFTYPQSKGKDLYRRSIYSFWRRTVAPGNMFDASSRQVCTVRQGQTSTPLHALTMLNDVTWVEAGRALAARVMPLPTPEARLTEAFRRVCARRPDADELRILRRSLDRSLAAFKADPKSADAYLAQGASPRDPKLDRVEHAAYASVCLAILNLDEALTRE</sequence>
<keyword evidence="7" id="KW-1185">Reference proteome</keyword>
<dbReference type="Pfam" id="PF07583">
    <property type="entry name" value="PSCyt2"/>
    <property type="match status" value="1"/>
</dbReference>
<evidence type="ECO:0000313" key="6">
    <source>
        <dbReference type="EMBL" id="AIE83382.1"/>
    </source>
</evidence>
<proteinExistence type="predicted"/>
<reference evidence="6 7" key="1">
    <citation type="journal article" date="2014" name="PLoS ONE">
        <title>The first complete genome sequence of the class fimbriimonadia in the phylum armatimonadetes.</title>
        <authorList>
            <person name="Hu Z.Y."/>
            <person name="Wang Y.Z."/>
            <person name="Im W.T."/>
            <person name="Wang S.Y."/>
            <person name="Zhao G.P."/>
            <person name="Zheng H.J."/>
            <person name="Quan Z.X."/>
        </authorList>
    </citation>
    <scope>NUCLEOTIDE SEQUENCE [LARGE SCALE GENOMIC DNA]</scope>
    <source>
        <strain evidence="6">Gsoil 348</strain>
    </source>
</reference>
<dbReference type="InterPro" id="IPR036909">
    <property type="entry name" value="Cyt_c-like_dom_sf"/>
</dbReference>
<dbReference type="Pfam" id="PF07587">
    <property type="entry name" value="PSD1"/>
    <property type="match status" value="1"/>
</dbReference>
<dbReference type="HOGENOM" id="CLU_005632_1_0_0"/>
<evidence type="ECO:0000256" key="4">
    <source>
        <dbReference type="PROSITE-ProRule" id="PRU00433"/>
    </source>
</evidence>
<gene>
    <name evidence="6" type="ORF">OP10G_0014</name>
</gene>
<evidence type="ECO:0000256" key="1">
    <source>
        <dbReference type="ARBA" id="ARBA00022617"/>
    </source>
</evidence>
<dbReference type="InterPro" id="IPR009056">
    <property type="entry name" value="Cyt_c-like_dom"/>
</dbReference>
<dbReference type="GO" id="GO:0020037">
    <property type="term" value="F:heme binding"/>
    <property type="evidence" value="ECO:0007669"/>
    <property type="project" value="InterPro"/>
</dbReference>
<dbReference type="eggNOG" id="COG2010">
    <property type="taxonomic scope" value="Bacteria"/>
</dbReference>
<dbReference type="InterPro" id="IPR011444">
    <property type="entry name" value="DUF1549"/>
</dbReference>